<feature type="region of interest" description="Disordered" evidence="1">
    <location>
        <begin position="1"/>
        <end position="40"/>
    </location>
</feature>
<evidence type="ECO:0000256" key="1">
    <source>
        <dbReference type="SAM" id="MobiDB-lite"/>
    </source>
</evidence>
<dbReference type="AlphaFoldDB" id="A0A6N2K9G0"/>
<accession>A0A6N2K9G0</accession>
<organism evidence="2">
    <name type="scientific">Salix viminalis</name>
    <name type="common">Common osier</name>
    <name type="synonym">Basket willow</name>
    <dbReference type="NCBI Taxonomy" id="40686"/>
    <lineage>
        <taxon>Eukaryota</taxon>
        <taxon>Viridiplantae</taxon>
        <taxon>Streptophyta</taxon>
        <taxon>Embryophyta</taxon>
        <taxon>Tracheophyta</taxon>
        <taxon>Spermatophyta</taxon>
        <taxon>Magnoliopsida</taxon>
        <taxon>eudicotyledons</taxon>
        <taxon>Gunneridae</taxon>
        <taxon>Pentapetalae</taxon>
        <taxon>rosids</taxon>
        <taxon>fabids</taxon>
        <taxon>Malpighiales</taxon>
        <taxon>Salicaceae</taxon>
        <taxon>Saliceae</taxon>
        <taxon>Salix</taxon>
    </lineage>
</organism>
<gene>
    <name evidence="2" type="ORF">SVIM_LOCUS44892</name>
</gene>
<proteinExistence type="predicted"/>
<sequence>MASFAAARSLLRSSPARNAAARFASQSKPKPKASPFGINSTASKPILRRSPVEMSFAVESIDALSYSDCFGFDDFEALHFSLQLWLLAMMMYDECAMGSGKFCSKVLASKSLMPARLEVLNELPIGNLTLKLFSNFNTSPLVHGKPHRPLEHVNLGIAQDDSGTSLHHVNCIRVK</sequence>
<name>A0A6N2K9G0_SALVM</name>
<evidence type="ECO:0000313" key="2">
    <source>
        <dbReference type="EMBL" id="VFU24315.1"/>
    </source>
</evidence>
<reference evidence="2" key="1">
    <citation type="submission" date="2019-03" db="EMBL/GenBank/DDBJ databases">
        <authorList>
            <person name="Mank J."/>
            <person name="Almeida P."/>
        </authorList>
    </citation>
    <scope>NUCLEOTIDE SEQUENCE</scope>
    <source>
        <strain evidence="2">78183</strain>
    </source>
</reference>
<feature type="compositionally biased region" description="Low complexity" evidence="1">
    <location>
        <begin position="1"/>
        <end position="25"/>
    </location>
</feature>
<dbReference type="EMBL" id="CAADRP010000169">
    <property type="protein sequence ID" value="VFU24315.1"/>
    <property type="molecule type" value="Genomic_DNA"/>
</dbReference>
<protein>
    <submittedName>
        <fullName evidence="2">Uncharacterized protein</fullName>
    </submittedName>
</protein>